<feature type="region of interest" description="Disordered" evidence="1">
    <location>
        <begin position="109"/>
        <end position="139"/>
    </location>
</feature>
<dbReference type="InterPro" id="IPR007076">
    <property type="entry name" value="TfoX_N"/>
</dbReference>
<dbReference type="AlphaFoldDB" id="A0A3S0KVT4"/>
<dbReference type="PANTHER" id="PTHR36121:SF1">
    <property type="entry name" value="PROTEIN SXY"/>
    <property type="match status" value="1"/>
</dbReference>
<dbReference type="Pfam" id="PF04993">
    <property type="entry name" value="TfoX_N"/>
    <property type="match status" value="1"/>
</dbReference>
<dbReference type="RefSeq" id="WP_126618913.1">
    <property type="nucleotide sequence ID" value="NZ_JBHUCY010000016.1"/>
</dbReference>
<proteinExistence type="predicted"/>
<keyword evidence="4" id="KW-1185">Reference proteome</keyword>
<dbReference type="SUPFAM" id="SSF159894">
    <property type="entry name" value="YgaC/TfoX-N like"/>
    <property type="match status" value="1"/>
</dbReference>
<sequence>MARPPSDFVTDLCETLSRLGDVRARRMFGGYGITCDGVSFALVSSDDVLYFKVDDGNRDAYTALGLEPFQPMADKPVTLSYHPPPESALDDPQELLAWARPALEAGLRAAHAKQRKVAKRGTGPKQSKGLEQGKGPEER</sequence>
<dbReference type="PANTHER" id="PTHR36121">
    <property type="entry name" value="PROTEIN SXY"/>
    <property type="match status" value="1"/>
</dbReference>
<comment type="caution">
    <text evidence="3">The sequence shown here is derived from an EMBL/GenBank/DDBJ whole genome shotgun (WGS) entry which is preliminary data.</text>
</comment>
<dbReference type="Gene3D" id="3.30.1460.30">
    <property type="entry name" value="YgaC/TfoX-N like chaperone"/>
    <property type="match status" value="1"/>
</dbReference>
<dbReference type="InterPro" id="IPR047525">
    <property type="entry name" value="TfoX-like"/>
</dbReference>
<accession>A0A3S0KVT4</accession>
<evidence type="ECO:0000313" key="3">
    <source>
        <dbReference type="EMBL" id="RTR16607.1"/>
    </source>
</evidence>
<name>A0A3S0KVT4_9PROT</name>
<dbReference type="Proteomes" id="UP000277007">
    <property type="component" value="Unassembled WGS sequence"/>
</dbReference>
<organism evidence="3 4">
    <name type="scientific">Azospirillum griseum</name>
    <dbReference type="NCBI Taxonomy" id="2496639"/>
    <lineage>
        <taxon>Bacteria</taxon>
        <taxon>Pseudomonadati</taxon>
        <taxon>Pseudomonadota</taxon>
        <taxon>Alphaproteobacteria</taxon>
        <taxon>Rhodospirillales</taxon>
        <taxon>Azospirillaceae</taxon>
        <taxon>Azospirillum</taxon>
    </lineage>
</organism>
<dbReference type="OrthoDB" id="1524907at2"/>
<feature type="compositionally biased region" description="Basic residues" evidence="1">
    <location>
        <begin position="110"/>
        <end position="119"/>
    </location>
</feature>
<feature type="domain" description="TfoX N-terminal" evidence="2">
    <location>
        <begin position="14"/>
        <end position="105"/>
    </location>
</feature>
<dbReference type="EMBL" id="RXMA01000024">
    <property type="protein sequence ID" value="RTR16607.1"/>
    <property type="molecule type" value="Genomic_DNA"/>
</dbReference>
<gene>
    <name evidence="3" type="ORF">EJ903_20485</name>
</gene>
<evidence type="ECO:0000259" key="2">
    <source>
        <dbReference type="Pfam" id="PF04993"/>
    </source>
</evidence>
<reference evidence="3 4" key="1">
    <citation type="submission" date="2018-12" db="EMBL/GenBank/DDBJ databases">
        <authorList>
            <person name="Yang Y."/>
        </authorList>
    </citation>
    <scope>NUCLEOTIDE SEQUENCE [LARGE SCALE GENOMIC DNA]</scope>
    <source>
        <strain evidence="3 4">L-25-5w-1</strain>
    </source>
</reference>
<evidence type="ECO:0000313" key="4">
    <source>
        <dbReference type="Proteomes" id="UP000277007"/>
    </source>
</evidence>
<protein>
    <submittedName>
        <fullName evidence="3">TfoX family protein</fullName>
    </submittedName>
</protein>
<evidence type="ECO:0000256" key="1">
    <source>
        <dbReference type="SAM" id="MobiDB-lite"/>
    </source>
</evidence>